<dbReference type="Proteomes" id="UP000198846">
    <property type="component" value="Unassembled WGS sequence"/>
</dbReference>
<evidence type="ECO:0000259" key="2">
    <source>
        <dbReference type="Pfam" id="PF10988"/>
    </source>
</evidence>
<accession>A0A1H3W5L2</accession>
<reference evidence="3 4" key="1">
    <citation type="submission" date="2016-10" db="EMBL/GenBank/DDBJ databases">
        <authorList>
            <person name="de Groot N.N."/>
        </authorList>
    </citation>
    <scope>NUCLEOTIDE SEQUENCE [LARGE SCALE GENOMIC DNA]</scope>
    <source>
        <strain evidence="3 4">DSM 23842</strain>
    </source>
</reference>
<sequence length="226" mass="24370">MKFIVGLVVLLISAVGLAQEPKELQVGTFSTVKVYDLIHIKLVKSTENKVIISGDDIDDVNIVNTGGTLKIKMAFDKVFNGTNTFVAVYYTHLKSIDGNEGAYIVGNELITQDKIELRAQEGAKLKIGLDVKEVSIRAVSGGRIKTKGKADEQMVIINTGGVYEGEAFPTLRTTVSIRAGGEADVNASDFVDAKITAGGDIYIYGNPLQVNKKTTFGGDITIRKQQ</sequence>
<dbReference type="Gene3D" id="2.160.20.120">
    <property type="match status" value="1"/>
</dbReference>
<proteinExistence type="predicted"/>
<feature type="chain" id="PRO_5011719636" evidence="1">
    <location>
        <begin position="19"/>
        <end position="226"/>
    </location>
</feature>
<dbReference type="Pfam" id="PF10988">
    <property type="entry name" value="DUF2807"/>
    <property type="match status" value="1"/>
</dbReference>
<keyword evidence="4" id="KW-1185">Reference proteome</keyword>
<dbReference type="InterPro" id="IPR021255">
    <property type="entry name" value="DUF2807"/>
</dbReference>
<dbReference type="RefSeq" id="WP_092131874.1">
    <property type="nucleotide sequence ID" value="NZ_FNQK01000002.1"/>
</dbReference>
<evidence type="ECO:0000256" key="1">
    <source>
        <dbReference type="SAM" id="SignalP"/>
    </source>
</evidence>
<feature type="signal peptide" evidence="1">
    <location>
        <begin position="1"/>
        <end position="18"/>
    </location>
</feature>
<dbReference type="STRING" id="283786.SAMN04487990_102211"/>
<keyword evidence="1" id="KW-0732">Signal</keyword>
<gene>
    <name evidence="3" type="ORF">SAMN04487990_102211</name>
</gene>
<evidence type="ECO:0000313" key="3">
    <source>
        <dbReference type="EMBL" id="SDZ81724.1"/>
    </source>
</evidence>
<evidence type="ECO:0000313" key="4">
    <source>
        <dbReference type="Proteomes" id="UP000198846"/>
    </source>
</evidence>
<organism evidence="3 4">
    <name type="scientific">Bizionia paragorgiae</name>
    <dbReference type="NCBI Taxonomy" id="283786"/>
    <lineage>
        <taxon>Bacteria</taxon>
        <taxon>Pseudomonadati</taxon>
        <taxon>Bacteroidota</taxon>
        <taxon>Flavobacteriia</taxon>
        <taxon>Flavobacteriales</taxon>
        <taxon>Flavobacteriaceae</taxon>
        <taxon>Bizionia</taxon>
    </lineage>
</organism>
<name>A0A1H3W5L2_BIZPA</name>
<dbReference type="AlphaFoldDB" id="A0A1H3W5L2"/>
<dbReference type="EMBL" id="FNQK01000002">
    <property type="protein sequence ID" value="SDZ81724.1"/>
    <property type="molecule type" value="Genomic_DNA"/>
</dbReference>
<dbReference type="OrthoDB" id="704821at2"/>
<protein>
    <submittedName>
        <fullName evidence="3">Putative auto-transporter adhesin, head GIN domain</fullName>
    </submittedName>
</protein>
<feature type="domain" description="Putative auto-transporter adhesin head GIN" evidence="2">
    <location>
        <begin position="29"/>
        <end position="207"/>
    </location>
</feature>